<keyword evidence="18" id="KW-1185">Reference proteome</keyword>
<keyword evidence="9 14" id="KW-0472">Membrane</keyword>
<comment type="subcellular location">
    <subcellularLocation>
        <location evidence="1">Membrane</location>
        <topology evidence="1">Single-pass type I membrane protein</topology>
    </subcellularLocation>
    <subcellularLocation>
        <location evidence="12">Synapse</location>
    </subcellularLocation>
</comment>
<keyword evidence="3" id="KW-0732">Signal</keyword>
<dbReference type="SMART" id="SM00409">
    <property type="entry name" value="IG"/>
    <property type="match status" value="8"/>
</dbReference>
<dbReference type="GO" id="GO:0007399">
    <property type="term" value="P:nervous system development"/>
    <property type="evidence" value="ECO:0007669"/>
    <property type="project" value="UniProtKB-KW"/>
</dbReference>
<dbReference type="EnsemblMetazoa" id="XM_022800750">
    <property type="protein sequence ID" value="XP_022656485"/>
    <property type="gene ID" value="LOC111248422"/>
</dbReference>
<dbReference type="Pfam" id="PF13927">
    <property type="entry name" value="Ig_3"/>
    <property type="match status" value="4"/>
</dbReference>
<dbReference type="OrthoDB" id="152385at2759"/>
<evidence type="ECO:0000256" key="13">
    <source>
        <dbReference type="SAM" id="MobiDB-lite"/>
    </source>
</evidence>
<feature type="compositionally biased region" description="Gly residues" evidence="13">
    <location>
        <begin position="1562"/>
        <end position="1574"/>
    </location>
</feature>
<keyword evidence="5" id="KW-0130">Cell adhesion</keyword>
<evidence type="ECO:0000256" key="8">
    <source>
        <dbReference type="ARBA" id="ARBA00023018"/>
    </source>
</evidence>
<dbReference type="RefSeq" id="XP_022656485.1">
    <property type="nucleotide sequence ID" value="XM_022800750.1"/>
</dbReference>
<feature type="domain" description="Ig-like" evidence="15">
    <location>
        <begin position="348"/>
        <end position="437"/>
    </location>
</feature>
<keyword evidence="6" id="KW-0524">Neurogenesis</keyword>
<evidence type="ECO:0000256" key="7">
    <source>
        <dbReference type="ARBA" id="ARBA00022989"/>
    </source>
</evidence>
<keyword evidence="11" id="KW-0393">Immunoglobulin domain</keyword>
<keyword evidence="4" id="KW-0677">Repeat</keyword>
<dbReference type="InterPro" id="IPR056754">
    <property type="entry name" value="DSCAM/DSCAML_C"/>
</dbReference>
<dbReference type="FunFam" id="2.60.40.10:FF:000719">
    <property type="entry name" value="nephrin isoform X1"/>
    <property type="match status" value="1"/>
</dbReference>
<dbReference type="InterPro" id="IPR003599">
    <property type="entry name" value="Ig_sub"/>
</dbReference>
<dbReference type="FunFam" id="2.60.40.10:FF:000104">
    <property type="entry name" value="Down syndrome cell adhesion molecule b"/>
    <property type="match status" value="1"/>
</dbReference>
<dbReference type="SMART" id="SM00060">
    <property type="entry name" value="FN3"/>
    <property type="match status" value="4"/>
</dbReference>
<dbReference type="InterPro" id="IPR036179">
    <property type="entry name" value="Ig-like_dom_sf"/>
</dbReference>
<dbReference type="InterPro" id="IPR036116">
    <property type="entry name" value="FN3_sf"/>
</dbReference>
<dbReference type="GO" id="GO:0045202">
    <property type="term" value="C:synapse"/>
    <property type="evidence" value="ECO:0007669"/>
    <property type="project" value="UniProtKB-SubCell"/>
</dbReference>
<protein>
    <recommendedName>
        <fullName evidence="19">Down syndrome cell adhesion molecule-like protein Dscam2</fullName>
    </recommendedName>
</protein>
<dbReference type="GO" id="GO:0030154">
    <property type="term" value="P:cell differentiation"/>
    <property type="evidence" value="ECO:0007669"/>
    <property type="project" value="UniProtKB-ARBA"/>
</dbReference>
<dbReference type="InterPro" id="IPR013098">
    <property type="entry name" value="Ig_I-set"/>
</dbReference>
<evidence type="ECO:0000313" key="17">
    <source>
        <dbReference type="EnsemblMetazoa" id="XP_022656485"/>
    </source>
</evidence>
<evidence type="ECO:0000256" key="11">
    <source>
        <dbReference type="ARBA" id="ARBA00023319"/>
    </source>
</evidence>
<feature type="domain" description="Ig-like" evidence="15">
    <location>
        <begin position="833"/>
        <end position="918"/>
    </location>
</feature>
<evidence type="ECO:0000256" key="1">
    <source>
        <dbReference type="ARBA" id="ARBA00004479"/>
    </source>
</evidence>
<evidence type="ECO:0000256" key="10">
    <source>
        <dbReference type="ARBA" id="ARBA00023157"/>
    </source>
</evidence>
<keyword evidence="10" id="KW-1015">Disulfide bond</keyword>
<dbReference type="InterPro" id="IPR007110">
    <property type="entry name" value="Ig-like_dom"/>
</dbReference>
<dbReference type="InterPro" id="IPR013783">
    <property type="entry name" value="Ig-like_fold"/>
</dbReference>
<dbReference type="SMART" id="SM00406">
    <property type="entry name" value="IGv"/>
    <property type="match status" value="4"/>
</dbReference>
<dbReference type="Gene3D" id="2.60.40.10">
    <property type="entry name" value="Immunoglobulins"/>
    <property type="match status" value="13"/>
</dbReference>
<feature type="domain" description="Fibronectin type-III" evidence="16">
    <location>
        <begin position="1022"/>
        <end position="1125"/>
    </location>
</feature>
<feature type="domain" description="Ig-like" evidence="15">
    <location>
        <begin position="720"/>
        <end position="817"/>
    </location>
</feature>
<organism evidence="17 18">
    <name type="scientific">Varroa destructor</name>
    <name type="common">Honeybee mite</name>
    <dbReference type="NCBI Taxonomy" id="109461"/>
    <lineage>
        <taxon>Eukaryota</taxon>
        <taxon>Metazoa</taxon>
        <taxon>Ecdysozoa</taxon>
        <taxon>Arthropoda</taxon>
        <taxon>Chelicerata</taxon>
        <taxon>Arachnida</taxon>
        <taxon>Acari</taxon>
        <taxon>Parasitiformes</taxon>
        <taxon>Mesostigmata</taxon>
        <taxon>Gamasina</taxon>
        <taxon>Dermanyssoidea</taxon>
        <taxon>Varroidae</taxon>
        <taxon>Varroa</taxon>
    </lineage>
</organism>
<dbReference type="PROSITE" id="PS50835">
    <property type="entry name" value="IG_LIKE"/>
    <property type="match status" value="8"/>
</dbReference>
<sequence>MEDFNFSTTAAPRRRKMKALAPGVLLLLIIKVNVAWSMYPVERGPTFVLEPPSSMEFSSDTGAVVPCSAQGQPSPQVRWEKRDGTPAGPIAGVRDIRPDGSLLFHQFKVTQFRPDVHATAYRCVAYNHVGLIKSRLVQIKGVVAHQFTASVFDAYAVRGNSALLRCHVATNVREFVRVSSWTRQDGVTVGTLGDTGLDKRYVMLSSGELLIRLAKPADSAHSFKCTLHNVLTGQSTVSQNGGKIIVTEANGVIPVKITEYRSSVHVEEGDRAYLPCISQGHPTPTSNWYRTDSTGALSPVLPSDRFQLLEGVLIISSSSPSDSGRYVCMVNNSAGEERAQSDLYVTVPLIARVEPNIQVVDVGRTANMSCRISGQPVHSVVWTKDGQPLSKSPRFNLLTTDILQVLEISPVHRQDRGMYQCQVANAKDSAQGTAQLIIGEDAPVLEHAFRELTLKPGSMASLKCSASGNPLPQITWTLDGQPVPEVYHIRIGDYVSGERSVHSYVNITAVRVEDGGVYTCAARNGVGRAEHSARLQVHGKPHIRAMAPVTALAGRTVHVHCPAAGYPLKSIHWIRDNRTLPQNHRQKTFDNGTLVIADVERRTDDGQYTCVVTGDHNVVVSKQLKLTVMIPPIVNPFTFPEDLTQGKRAGAACIVSDGDLPIRIAWLKDGQPLPSSLKASISAANDYTSFLSFTSVDQLHSGNYTCVATNPAAASNYTAPMVVQVPPRWLTEPLDRHAIVGEPIVFDCQASGHPLPVIRWKKQQKSDFAVIISNANIQILENGSLSIREVSREDAGPYMCQAVNGVGPGISKVINLDVHVAAHFERKFQALTVRRGDSFQLNCRAIGEPPLVVTWTRDRQPFSPNLEPRYVVQELNTKEVLEYKIHVATAERRDSSLFSCYAENAFGRDDTNFQVVVQEPPEKPREVDVASVSSRSATLTWQHPYSGNSPIIRYILEFKKSKASWEIAQASTVETAEPRVVVTSLRPKSEYEIRLKAENALGMSEPSQAVTVTTDEEAPNSVPRNIKISPIGSSSLHVIWDAPESGDDGPASVQGYYVGYKASGKGGESFAYKTLDVSELPSGQPLETNIRELKKSTKYVVVVQAFNSKGAGPVSDEVLAQTLEIDPPPAANLKLVSSTSSSVHLAWNIAREQPINGYTVFYRDTSGSGGPWQENFLPAEKASHIVRGLSCGRPYVFYVVAHNGAGKGPHSNHVQTKTDGATPVAPTSIREFLSSNTTCISVDLSSWKSGGCPISTFVLHYRLEGDSDWTNPGSRAFDASSSSTTQHPVTLCSLAHATWYTLLVAAHNEAGATETEYPFSTLTLQGGTIPPPHSTRDRSPPYGSVTSLILPFIVSLVLLVTAAVGACFWFGRMRGSRGCHPRDQGDSSKCLQHCNQDTLPMAVWEKMEANKHASMQYMQSPCHGQGTIRRAPGDASRGFYGGDTLGPGGVGIGIPREWRGDEHTYDVPFHRQQMPGHHQGTLHHGVTMHHQNQAGQGQYQMAGQLPAQNSNQLNHVCDTAEVVLIGGNGEELRHPAYLYSKPKRKSSGGGWGSPSLGGSLGGSLLIGGAEGGSGSPSQTTPSSSPYHETAARREQPHTHTLSRRFVPSFWPPLHLLEVFF</sequence>
<feature type="domain" description="Ig-like" evidence="15">
    <location>
        <begin position="254"/>
        <end position="346"/>
    </location>
</feature>
<reference evidence="17" key="1">
    <citation type="submission" date="2021-01" db="UniProtKB">
        <authorList>
            <consortium name="EnsemblMetazoa"/>
        </authorList>
    </citation>
    <scope>IDENTIFICATION</scope>
</reference>
<evidence type="ECO:0000259" key="15">
    <source>
        <dbReference type="PROSITE" id="PS50835"/>
    </source>
</evidence>
<evidence type="ECO:0000256" key="9">
    <source>
        <dbReference type="ARBA" id="ARBA00023136"/>
    </source>
</evidence>
<dbReference type="FunFam" id="2.60.40.10:FF:000017">
    <property type="entry name" value="Down syndrome cell adhesion molecule b"/>
    <property type="match status" value="1"/>
</dbReference>
<dbReference type="FunFam" id="2.60.40.10:FF:001049">
    <property type="entry name" value="Down syndrome cell adhesion molecule-like protein Dscam2"/>
    <property type="match status" value="1"/>
</dbReference>
<feature type="compositionally biased region" description="Low complexity" evidence="13">
    <location>
        <begin position="1575"/>
        <end position="1585"/>
    </location>
</feature>
<feature type="domain" description="Ig-like" evidence="15">
    <location>
        <begin position="541"/>
        <end position="627"/>
    </location>
</feature>
<evidence type="ECO:0000256" key="4">
    <source>
        <dbReference type="ARBA" id="ARBA00022737"/>
    </source>
</evidence>
<dbReference type="PROSITE" id="PS50853">
    <property type="entry name" value="FN3"/>
    <property type="match status" value="4"/>
</dbReference>
<dbReference type="GO" id="GO:0016020">
    <property type="term" value="C:membrane"/>
    <property type="evidence" value="ECO:0007669"/>
    <property type="project" value="UniProtKB-SubCell"/>
</dbReference>
<dbReference type="SMART" id="SM00408">
    <property type="entry name" value="IGc2"/>
    <property type="match status" value="8"/>
</dbReference>
<evidence type="ECO:0000256" key="5">
    <source>
        <dbReference type="ARBA" id="ARBA00022889"/>
    </source>
</evidence>
<feature type="region of interest" description="Disordered" evidence="13">
    <location>
        <begin position="1562"/>
        <end position="1600"/>
    </location>
</feature>
<dbReference type="Pfam" id="PF07679">
    <property type="entry name" value="I-set"/>
    <property type="match status" value="3"/>
</dbReference>
<accession>A0A7M7JV33</accession>
<dbReference type="SUPFAM" id="SSF48726">
    <property type="entry name" value="Immunoglobulin"/>
    <property type="match status" value="9"/>
</dbReference>
<dbReference type="CDD" id="cd00063">
    <property type="entry name" value="FN3"/>
    <property type="match status" value="4"/>
</dbReference>
<evidence type="ECO:0000256" key="3">
    <source>
        <dbReference type="ARBA" id="ARBA00022729"/>
    </source>
</evidence>
<evidence type="ECO:0000313" key="18">
    <source>
        <dbReference type="Proteomes" id="UP000594260"/>
    </source>
</evidence>
<dbReference type="InterPro" id="IPR013106">
    <property type="entry name" value="Ig_V-set"/>
</dbReference>
<dbReference type="Pfam" id="PF25059">
    <property type="entry name" value="FN3_DSCAM-DSCAML_C"/>
    <property type="match status" value="1"/>
</dbReference>
<name>A0A7M7JV33_VARDE</name>
<feature type="domain" description="Fibronectin type-III" evidence="16">
    <location>
        <begin position="1129"/>
        <end position="1221"/>
    </location>
</feature>
<dbReference type="PANTHER" id="PTHR44170">
    <property type="entry name" value="PROTEIN SIDEKICK"/>
    <property type="match status" value="1"/>
</dbReference>
<evidence type="ECO:0000256" key="14">
    <source>
        <dbReference type="SAM" id="Phobius"/>
    </source>
</evidence>
<evidence type="ECO:0000259" key="16">
    <source>
        <dbReference type="PROSITE" id="PS50853"/>
    </source>
</evidence>
<dbReference type="InterPro" id="IPR003961">
    <property type="entry name" value="FN3_dom"/>
</dbReference>
<dbReference type="FunFam" id="2.60.40.10:FF:000324">
    <property type="entry name" value="Down syndrome cell adhesion molecule, isoform D"/>
    <property type="match status" value="1"/>
</dbReference>
<feature type="domain" description="Fibronectin type-III" evidence="16">
    <location>
        <begin position="920"/>
        <end position="1017"/>
    </location>
</feature>
<dbReference type="KEGG" id="vde:111248422"/>
<evidence type="ECO:0000256" key="12">
    <source>
        <dbReference type="ARBA" id="ARBA00034103"/>
    </source>
</evidence>
<dbReference type="OMA" id="PMATITW"/>
<dbReference type="Pfam" id="PF00041">
    <property type="entry name" value="fn3"/>
    <property type="match status" value="3"/>
</dbReference>
<dbReference type="GO" id="GO:0098609">
    <property type="term" value="P:cell-cell adhesion"/>
    <property type="evidence" value="ECO:0007669"/>
    <property type="project" value="TreeGrafter"/>
</dbReference>
<keyword evidence="8" id="KW-0770">Synapse</keyword>
<keyword evidence="7 14" id="KW-1133">Transmembrane helix</keyword>
<evidence type="ECO:0000256" key="2">
    <source>
        <dbReference type="ARBA" id="ARBA00022692"/>
    </source>
</evidence>
<dbReference type="InParanoid" id="A0A7M7JV33"/>
<feature type="domain" description="Ig-like" evidence="15">
    <location>
        <begin position="45"/>
        <end position="138"/>
    </location>
</feature>
<dbReference type="FunFam" id="2.60.40.10:FF:000333">
    <property type="entry name" value="Down syndrome cell adhesion molecule"/>
    <property type="match status" value="1"/>
</dbReference>
<evidence type="ECO:0008006" key="19">
    <source>
        <dbReference type="Google" id="ProtNLM"/>
    </source>
</evidence>
<dbReference type="GeneID" id="111248422"/>
<proteinExistence type="predicted"/>
<dbReference type="Proteomes" id="UP000594260">
    <property type="component" value="Unplaced"/>
</dbReference>
<evidence type="ECO:0000256" key="6">
    <source>
        <dbReference type="ARBA" id="ARBA00022902"/>
    </source>
</evidence>
<feature type="domain" description="Fibronectin type-III" evidence="16">
    <location>
        <begin position="1225"/>
        <end position="1332"/>
    </location>
</feature>
<dbReference type="InterPro" id="IPR003598">
    <property type="entry name" value="Ig_sub2"/>
</dbReference>
<dbReference type="GO" id="GO:0009653">
    <property type="term" value="P:anatomical structure morphogenesis"/>
    <property type="evidence" value="ECO:0007669"/>
    <property type="project" value="UniProtKB-ARBA"/>
</dbReference>
<dbReference type="FunFam" id="2.60.40.10:FF:000028">
    <property type="entry name" value="Neuronal cell adhesion molecule"/>
    <property type="match status" value="1"/>
</dbReference>
<feature type="domain" description="Ig-like" evidence="15">
    <location>
        <begin position="443"/>
        <end position="536"/>
    </location>
</feature>
<keyword evidence="2 14" id="KW-0812">Transmembrane</keyword>
<dbReference type="CDD" id="cd20956">
    <property type="entry name" value="IgI_4_Dscam"/>
    <property type="match status" value="1"/>
</dbReference>
<feature type="domain" description="Ig-like" evidence="15">
    <location>
        <begin position="632"/>
        <end position="718"/>
    </location>
</feature>
<dbReference type="SUPFAM" id="SSF49265">
    <property type="entry name" value="Fibronectin type III"/>
    <property type="match status" value="2"/>
</dbReference>
<feature type="transmembrane region" description="Helical" evidence="14">
    <location>
        <begin position="1348"/>
        <end position="1370"/>
    </location>
</feature>
<dbReference type="PANTHER" id="PTHR44170:SF56">
    <property type="entry name" value="FIBRONECTIN TYPE-III DOMAIN-CONTAINING PROTEIN"/>
    <property type="match status" value="1"/>
</dbReference>